<organism evidence="4 5">
    <name type="scientific">Cohnella phaseoli</name>
    <dbReference type="NCBI Taxonomy" id="456490"/>
    <lineage>
        <taxon>Bacteria</taxon>
        <taxon>Bacillati</taxon>
        <taxon>Bacillota</taxon>
        <taxon>Bacilli</taxon>
        <taxon>Bacillales</taxon>
        <taxon>Paenibacillaceae</taxon>
        <taxon>Cohnella</taxon>
    </lineage>
</organism>
<accession>A0A3D9KRY1</accession>
<dbReference type="Proteomes" id="UP000256977">
    <property type="component" value="Unassembled WGS sequence"/>
</dbReference>
<dbReference type="Pfam" id="PF17853">
    <property type="entry name" value="GGDEF_2"/>
    <property type="match status" value="1"/>
</dbReference>
<evidence type="ECO:0000313" key="5">
    <source>
        <dbReference type="Proteomes" id="UP000256977"/>
    </source>
</evidence>
<dbReference type="AlphaFoldDB" id="A0A3D9KRY1"/>
<dbReference type="RefSeq" id="WP_116058839.1">
    <property type="nucleotide sequence ID" value="NZ_QRDZ01000001.1"/>
</dbReference>
<evidence type="ECO:0000259" key="2">
    <source>
        <dbReference type="Pfam" id="PF13556"/>
    </source>
</evidence>
<dbReference type="EMBL" id="QRDZ01000001">
    <property type="protein sequence ID" value="RED89397.1"/>
    <property type="molecule type" value="Genomic_DNA"/>
</dbReference>
<proteinExistence type="inferred from homology"/>
<dbReference type="Pfam" id="PF13556">
    <property type="entry name" value="HTH_30"/>
    <property type="match status" value="1"/>
</dbReference>
<comment type="similarity">
    <text evidence="1">Belongs to the CdaR family.</text>
</comment>
<dbReference type="OrthoDB" id="142218at2"/>
<dbReference type="PANTHER" id="PTHR33744:SF1">
    <property type="entry name" value="DNA-BINDING TRANSCRIPTIONAL ACTIVATOR ADER"/>
    <property type="match status" value="1"/>
</dbReference>
<dbReference type="InterPro" id="IPR042070">
    <property type="entry name" value="PucR_C-HTH_sf"/>
</dbReference>
<gene>
    <name evidence="4" type="ORF">DFP98_101373</name>
</gene>
<sequence>MTIMPCNEMDIGRMGGRIAVHGSGIADTADHEGKETDWEQRVEAYECFVPNELAFVAVLVELPSDGCMACWIREVRRVLRSEQECEPGMLVCTVGKDLAFILPVAQGQPTEAERESALLSELYRLKEKLKDRLDTFGLRLYAGKAVSRPESLQGSWAQAKHARQVAKVCGLTAEVVAYDKLGVYSLLYLIPSGEEREQFIRRYWMPLQLADRKGSGRLAETLEMFFRCNGNVKLTSERLLAHYNTIVYRLERVQAILGVSLDDPEDRLQLQLALKLGRISPASASM</sequence>
<feature type="domain" description="PucR C-terminal helix-turn-helix" evidence="2">
    <location>
        <begin position="218"/>
        <end position="276"/>
    </location>
</feature>
<keyword evidence="5" id="KW-1185">Reference proteome</keyword>
<evidence type="ECO:0000259" key="3">
    <source>
        <dbReference type="Pfam" id="PF17853"/>
    </source>
</evidence>
<dbReference type="InterPro" id="IPR051448">
    <property type="entry name" value="CdaR-like_regulators"/>
</dbReference>
<comment type="caution">
    <text evidence="4">The sequence shown here is derived from an EMBL/GenBank/DDBJ whole genome shotgun (WGS) entry which is preliminary data.</text>
</comment>
<reference evidence="4 5" key="1">
    <citation type="submission" date="2018-07" db="EMBL/GenBank/DDBJ databases">
        <title>Genomic Encyclopedia of Type Strains, Phase III (KMG-III): the genomes of soil and plant-associated and newly described type strains.</title>
        <authorList>
            <person name="Whitman W."/>
        </authorList>
    </citation>
    <scope>NUCLEOTIDE SEQUENCE [LARGE SCALE GENOMIC DNA]</scope>
    <source>
        <strain evidence="4 5">CECT 7287</strain>
    </source>
</reference>
<dbReference type="InterPro" id="IPR025736">
    <property type="entry name" value="PucR_C-HTH_dom"/>
</dbReference>
<name>A0A3D9KRY1_9BACL</name>
<dbReference type="InterPro" id="IPR041522">
    <property type="entry name" value="CdaR_GGDEF"/>
</dbReference>
<dbReference type="Gene3D" id="1.10.10.2840">
    <property type="entry name" value="PucR C-terminal helix-turn-helix domain"/>
    <property type="match status" value="1"/>
</dbReference>
<evidence type="ECO:0000256" key="1">
    <source>
        <dbReference type="ARBA" id="ARBA00006754"/>
    </source>
</evidence>
<protein>
    <submittedName>
        <fullName evidence="4">PucR-like helix-turn-helix protein</fullName>
    </submittedName>
</protein>
<evidence type="ECO:0000313" key="4">
    <source>
        <dbReference type="EMBL" id="RED89397.1"/>
    </source>
</evidence>
<feature type="domain" description="CdaR GGDEF-like" evidence="3">
    <location>
        <begin position="49"/>
        <end position="165"/>
    </location>
</feature>
<dbReference type="PANTHER" id="PTHR33744">
    <property type="entry name" value="CARBOHYDRATE DIACID REGULATOR"/>
    <property type="match status" value="1"/>
</dbReference>